<protein>
    <submittedName>
        <fullName evidence="1">Uncharacterized protein</fullName>
    </submittedName>
</protein>
<reference evidence="1 2" key="1">
    <citation type="submission" date="2019-05" db="EMBL/GenBank/DDBJ databases">
        <title>Another draft genome of Portunus trituberculatus and its Hox gene families provides insights of decapod evolution.</title>
        <authorList>
            <person name="Jeong J.-H."/>
            <person name="Song I."/>
            <person name="Kim S."/>
            <person name="Choi T."/>
            <person name="Kim D."/>
            <person name="Ryu S."/>
            <person name="Kim W."/>
        </authorList>
    </citation>
    <scope>NUCLEOTIDE SEQUENCE [LARGE SCALE GENOMIC DNA]</scope>
    <source>
        <tissue evidence="1">Muscle</tissue>
    </source>
</reference>
<organism evidence="1 2">
    <name type="scientific">Portunus trituberculatus</name>
    <name type="common">Swimming crab</name>
    <name type="synonym">Neptunus trituberculatus</name>
    <dbReference type="NCBI Taxonomy" id="210409"/>
    <lineage>
        <taxon>Eukaryota</taxon>
        <taxon>Metazoa</taxon>
        <taxon>Ecdysozoa</taxon>
        <taxon>Arthropoda</taxon>
        <taxon>Crustacea</taxon>
        <taxon>Multicrustacea</taxon>
        <taxon>Malacostraca</taxon>
        <taxon>Eumalacostraca</taxon>
        <taxon>Eucarida</taxon>
        <taxon>Decapoda</taxon>
        <taxon>Pleocyemata</taxon>
        <taxon>Brachyura</taxon>
        <taxon>Eubrachyura</taxon>
        <taxon>Portunoidea</taxon>
        <taxon>Portunidae</taxon>
        <taxon>Portuninae</taxon>
        <taxon>Portunus</taxon>
    </lineage>
</organism>
<dbReference type="EMBL" id="VSRR010000511">
    <property type="protein sequence ID" value="MPC16490.1"/>
    <property type="molecule type" value="Genomic_DNA"/>
</dbReference>
<gene>
    <name evidence="1" type="ORF">E2C01_009315</name>
</gene>
<keyword evidence="2" id="KW-1185">Reference proteome</keyword>
<evidence type="ECO:0000313" key="2">
    <source>
        <dbReference type="Proteomes" id="UP000324222"/>
    </source>
</evidence>
<dbReference type="AlphaFoldDB" id="A0A5B7D470"/>
<comment type="caution">
    <text evidence="1">The sequence shown here is derived from an EMBL/GenBank/DDBJ whole genome shotgun (WGS) entry which is preliminary data.</text>
</comment>
<proteinExistence type="predicted"/>
<dbReference type="Proteomes" id="UP000324222">
    <property type="component" value="Unassembled WGS sequence"/>
</dbReference>
<evidence type="ECO:0000313" key="1">
    <source>
        <dbReference type="EMBL" id="MPC16490.1"/>
    </source>
</evidence>
<sequence length="35" mass="3644">MKHDMTNSTGHMQATQGKVCLSFGTIDGACLGSCL</sequence>
<name>A0A5B7D470_PORTR</name>
<accession>A0A5B7D470</accession>